<dbReference type="PANTHER" id="PTHR11280">
    <property type="entry name" value="GLUCOSAMINE-6-PHOSPHATE ISOMERASE"/>
    <property type="match status" value="1"/>
</dbReference>
<dbReference type="InterPro" id="IPR018321">
    <property type="entry name" value="Glucosamine6P_isomerase_CS"/>
</dbReference>
<name>A0ABW8TEX5_9CLOT</name>
<dbReference type="NCBIfam" id="TIGR00502">
    <property type="entry name" value="nagB"/>
    <property type="match status" value="1"/>
</dbReference>
<feature type="active site" description="For ring-opening step" evidence="3">
    <location>
        <position position="136"/>
    </location>
</feature>
<comment type="catalytic activity">
    <reaction evidence="3">
        <text>alpha-D-glucosamine 6-phosphate + H2O = beta-D-fructose 6-phosphate + NH4(+)</text>
        <dbReference type="Rhea" id="RHEA:12172"/>
        <dbReference type="ChEBI" id="CHEBI:15377"/>
        <dbReference type="ChEBI" id="CHEBI:28938"/>
        <dbReference type="ChEBI" id="CHEBI:57634"/>
        <dbReference type="ChEBI" id="CHEBI:75989"/>
        <dbReference type="EC" id="3.5.99.6"/>
    </reaction>
</comment>
<comment type="function">
    <text evidence="3">Catalyzes the reversible isomerization-deamination of glucosamine 6-phosphate (GlcN6P) to form fructose 6-phosphate (Fru6P) and ammonium ion.</text>
</comment>
<evidence type="ECO:0000259" key="4">
    <source>
        <dbReference type="Pfam" id="PF01182"/>
    </source>
</evidence>
<sequence>MRIIRVDNYEEMSKKAASMVASQMILKHDSVLGLATGDTPIGMYKELIKIYNDKEIDFSDVKTFNLDEYYGLSDDNHESYHYYMMNNLFKYVNMKSENINILSGVTDNIEEECSNYDEKIKRSGGIDIQILGIGVNGHIGFNEPSVNFEAGTHLVELDKKTIESNSRFFKSMDEVPKSALSMGIKTIMQSKVIVLLANGEAKAEAIYKTVKGKICPEVPASILQLHNNVNIIVDEAAAKLL</sequence>
<comment type="caution">
    <text evidence="5">The sequence shown here is derived from an EMBL/GenBank/DDBJ whole genome shotgun (WGS) entry which is preliminary data.</text>
</comment>
<reference evidence="5 6" key="1">
    <citation type="submission" date="2024-11" db="EMBL/GenBank/DDBJ databases">
        <authorList>
            <person name="Heng Y.C."/>
            <person name="Lim A.C.H."/>
            <person name="Lee J.K.Y."/>
            <person name="Kittelmann S."/>
        </authorList>
    </citation>
    <scope>NUCLEOTIDE SEQUENCE [LARGE SCALE GENOMIC DNA]</scope>
    <source>
        <strain evidence="5 6">WILCCON 0114</strain>
    </source>
</reference>
<dbReference type="GO" id="GO:0004342">
    <property type="term" value="F:glucosamine-6-phosphate deaminase activity"/>
    <property type="evidence" value="ECO:0007669"/>
    <property type="project" value="UniProtKB-EC"/>
</dbReference>
<feature type="active site" description="For ring-opening step" evidence="3">
    <location>
        <position position="143"/>
    </location>
</feature>
<dbReference type="NCBIfam" id="NF001684">
    <property type="entry name" value="PRK00443.1-4"/>
    <property type="match status" value="1"/>
</dbReference>
<feature type="domain" description="Glucosamine/galactosamine-6-phosphate isomerase" evidence="4">
    <location>
        <begin position="17"/>
        <end position="226"/>
    </location>
</feature>
<gene>
    <name evidence="3 5" type="primary">nagB</name>
    <name evidence="5" type="ORF">ACJDT4_07435</name>
</gene>
<dbReference type="Pfam" id="PF01182">
    <property type="entry name" value="Glucosamine_iso"/>
    <property type="match status" value="1"/>
</dbReference>
<evidence type="ECO:0000256" key="2">
    <source>
        <dbReference type="ARBA" id="ARBA00023277"/>
    </source>
</evidence>
<dbReference type="HAMAP" id="MF_01241">
    <property type="entry name" value="GlcN6P_deamin"/>
    <property type="match status" value="1"/>
</dbReference>
<evidence type="ECO:0000313" key="5">
    <source>
        <dbReference type="EMBL" id="MFL0250253.1"/>
    </source>
</evidence>
<dbReference type="CDD" id="cd01399">
    <property type="entry name" value="GlcN6P_deaminase"/>
    <property type="match status" value="1"/>
</dbReference>
<accession>A0ABW8TEX5</accession>
<dbReference type="Proteomes" id="UP001623592">
    <property type="component" value="Unassembled WGS sequence"/>
</dbReference>
<dbReference type="Gene3D" id="3.40.50.1360">
    <property type="match status" value="1"/>
</dbReference>
<comment type="pathway">
    <text evidence="3">Amino-sugar metabolism; N-acetylneuraminate degradation; D-fructose 6-phosphate from N-acetylneuraminate: step 5/5.</text>
</comment>
<dbReference type="InterPro" id="IPR037171">
    <property type="entry name" value="NagB/RpiA_transferase-like"/>
</dbReference>
<dbReference type="EMBL" id="JBJIAA010000005">
    <property type="protein sequence ID" value="MFL0250253.1"/>
    <property type="molecule type" value="Genomic_DNA"/>
</dbReference>
<dbReference type="InterPro" id="IPR006148">
    <property type="entry name" value="Glc/Gal-6P_isomerase"/>
</dbReference>
<dbReference type="EC" id="3.5.99.6" evidence="3"/>
<feature type="active site" description="Proton acceptor; for ring-opening step" evidence="3">
    <location>
        <position position="138"/>
    </location>
</feature>
<dbReference type="InterPro" id="IPR004547">
    <property type="entry name" value="Glucosamine6P_isomerase"/>
</dbReference>
<dbReference type="RefSeq" id="WP_406786917.1">
    <property type="nucleotide sequence ID" value="NZ_JBJIAA010000005.1"/>
</dbReference>
<protein>
    <recommendedName>
        <fullName evidence="3">Glucosamine-6-phosphate deaminase</fullName>
        <ecNumber evidence="3">3.5.99.6</ecNumber>
    </recommendedName>
    <alternativeName>
        <fullName evidence="3">GlcN6P deaminase</fullName>
        <shortName evidence="3">GNPDA</shortName>
    </alternativeName>
    <alternativeName>
        <fullName evidence="3">Glucosamine-6-phosphate isomerase</fullName>
    </alternativeName>
</protein>
<feature type="active site" description="Proton acceptor; for enolization step" evidence="3">
    <location>
        <position position="67"/>
    </location>
</feature>
<comment type="caution">
    <text evidence="3">Lacks conserved residue(s) required for the propagation of feature annotation.</text>
</comment>
<evidence type="ECO:0000313" key="6">
    <source>
        <dbReference type="Proteomes" id="UP001623592"/>
    </source>
</evidence>
<keyword evidence="1 3" id="KW-0378">Hydrolase</keyword>
<dbReference type="PROSITE" id="PS01161">
    <property type="entry name" value="GLC_GALNAC_ISOMERASE"/>
    <property type="match status" value="1"/>
</dbReference>
<keyword evidence="2 3" id="KW-0119">Carbohydrate metabolism</keyword>
<evidence type="ECO:0000256" key="1">
    <source>
        <dbReference type="ARBA" id="ARBA00022801"/>
    </source>
</evidence>
<dbReference type="PANTHER" id="PTHR11280:SF5">
    <property type="entry name" value="GLUCOSAMINE-6-PHOSPHATE ISOMERASE"/>
    <property type="match status" value="1"/>
</dbReference>
<organism evidence="5 6">
    <name type="scientific">Clostridium neuense</name>
    <dbReference type="NCBI Taxonomy" id="1728934"/>
    <lineage>
        <taxon>Bacteria</taxon>
        <taxon>Bacillati</taxon>
        <taxon>Bacillota</taxon>
        <taxon>Clostridia</taxon>
        <taxon>Eubacteriales</taxon>
        <taxon>Clostridiaceae</taxon>
        <taxon>Clostridium</taxon>
    </lineage>
</organism>
<evidence type="ECO:0000256" key="3">
    <source>
        <dbReference type="HAMAP-Rule" id="MF_01241"/>
    </source>
</evidence>
<keyword evidence="6" id="KW-1185">Reference proteome</keyword>
<proteinExistence type="inferred from homology"/>
<dbReference type="SUPFAM" id="SSF100950">
    <property type="entry name" value="NagB/RpiA/CoA transferase-like"/>
    <property type="match status" value="1"/>
</dbReference>
<comment type="similarity">
    <text evidence="3">Belongs to the glucosamine/galactosamine-6-phosphate isomerase family. NagB subfamily.</text>
</comment>